<dbReference type="RefSeq" id="WP_147891173.1">
    <property type="nucleotide sequence ID" value="NZ_VRTS01000003.1"/>
</dbReference>
<organism evidence="1 2">
    <name type="scientific">Alkalisalibacterium limincola</name>
    <dbReference type="NCBI Taxonomy" id="2699169"/>
    <lineage>
        <taxon>Bacteria</taxon>
        <taxon>Pseudomonadati</taxon>
        <taxon>Pseudomonadota</taxon>
        <taxon>Gammaproteobacteria</taxon>
        <taxon>Lysobacterales</taxon>
        <taxon>Lysobacteraceae</taxon>
        <taxon>Alkalisalibacterium</taxon>
    </lineage>
</organism>
<dbReference type="Proteomes" id="UP000321248">
    <property type="component" value="Unassembled WGS sequence"/>
</dbReference>
<accession>A0A5C8KU43</accession>
<gene>
    <name evidence="1" type="ORF">FU658_05530</name>
</gene>
<proteinExistence type="predicted"/>
<evidence type="ECO:0000313" key="2">
    <source>
        <dbReference type="Proteomes" id="UP000321248"/>
    </source>
</evidence>
<comment type="caution">
    <text evidence="1">The sequence shown here is derived from an EMBL/GenBank/DDBJ whole genome shotgun (WGS) entry which is preliminary data.</text>
</comment>
<reference evidence="1 2" key="1">
    <citation type="submission" date="2019-08" db="EMBL/GenBank/DDBJ databases">
        <authorList>
            <person name="Karlyshev A.V."/>
        </authorList>
    </citation>
    <scope>NUCLEOTIDE SEQUENCE [LARGE SCALE GENOMIC DNA]</scope>
    <source>
        <strain evidence="1 2">Alg18-2.2</strain>
    </source>
</reference>
<dbReference type="AlphaFoldDB" id="A0A5C8KU43"/>
<sequence>MRVALRLFIMLVAVPGALLWLAWELAQVHPAPAAPTSVSAAGNPAPPTAVDAQPTRAELAGEIVRQRRERAAQCVGRGLRVANPDMRGAKLTLVVATSTGCRHGCEAERIAERLNDDYTLEGLRVMLLRTDDDGRMDTPMGVSTVVVPDCAPLFAPLGHDYFLRHADGSLSSSGERHEAALLYEVGLEFDPEPLVRRHLNLRN</sequence>
<dbReference type="EMBL" id="VRTS01000003">
    <property type="protein sequence ID" value="TXK64361.1"/>
    <property type="molecule type" value="Genomic_DNA"/>
</dbReference>
<keyword evidence="2" id="KW-1185">Reference proteome</keyword>
<evidence type="ECO:0000313" key="1">
    <source>
        <dbReference type="EMBL" id="TXK64361.1"/>
    </source>
</evidence>
<name>A0A5C8KU43_9GAMM</name>
<protein>
    <submittedName>
        <fullName evidence="1">Uncharacterized protein</fullName>
    </submittedName>
</protein>